<dbReference type="InterPro" id="IPR000620">
    <property type="entry name" value="EamA_dom"/>
</dbReference>
<sequence length="291" mass="31804">MTDNTHSAAKGIVLSLLGFSLLSFGDTTIKYLSSYYSTYSIVFYNSLFGLIVLLLLSPWLGGIKNTLKDGRRGLHVLRGVLVFAQLSLIVYAFTQLSLATAYAMAFMAPIFSALLGIPLLKDRVSLRHVLAIVLGFAGVLIILRPGLIPLEPASLAALASALFFSLVNITARYMRDSNHTLLSWAFYPHLVIIAILMLVFFDKLQGPRLQDLGYLAFMGGVSAFGAIAIARAFAHARTATAASFHYVQMVWGVVLGYFFFGDRIDLWTAVGALVIIASGLWLMRVERSVVV</sequence>
<evidence type="ECO:0000313" key="8">
    <source>
        <dbReference type="Proteomes" id="UP000055136"/>
    </source>
</evidence>
<feature type="domain" description="EamA" evidence="6">
    <location>
        <begin position="10"/>
        <end position="143"/>
    </location>
</feature>
<dbReference type="KEGG" id="tee:Tel_00630"/>
<evidence type="ECO:0000313" key="7">
    <source>
        <dbReference type="EMBL" id="ALP51763.1"/>
    </source>
</evidence>
<keyword evidence="8" id="KW-1185">Reference proteome</keyword>
<feature type="transmembrane region" description="Helical" evidence="5">
    <location>
        <begin position="266"/>
        <end position="283"/>
    </location>
</feature>
<dbReference type="InterPro" id="IPR037185">
    <property type="entry name" value="EmrE-like"/>
</dbReference>
<dbReference type="SUPFAM" id="SSF103481">
    <property type="entry name" value="Multidrug resistance efflux transporter EmrE"/>
    <property type="match status" value="2"/>
</dbReference>
<name>A0A0S2T9F8_9GAMM</name>
<reference evidence="7" key="1">
    <citation type="submission" date="2015-10" db="EMBL/GenBank/DDBJ databases">
        <title>Description of Candidatus Tenderia electrophaga gen. nov, sp. nov., an Uncultivated Electroautotroph from a Biocathode Enrichment.</title>
        <authorList>
            <person name="Eddie B.J."/>
            <person name="Malanoski A.P."/>
            <person name="Wang Z."/>
            <person name="Hall R.J."/>
            <person name="Oh S.D."/>
            <person name="Heiner C."/>
            <person name="Lin B."/>
            <person name="Strycharz-Glaven S.M."/>
        </authorList>
    </citation>
    <scope>NUCLEOTIDE SEQUENCE [LARGE SCALE GENOMIC DNA]</scope>
    <source>
        <strain evidence="7">NRL1</strain>
    </source>
</reference>
<dbReference type="Pfam" id="PF00892">
    <property type="entry name" value="EamA"/>
    <property type="match status" value="2"/>
</dbReference>
<evidence type="ECO:0000256" key="5">
    <source>
        <dbReference type="SAM" id="Phobius"/>
    </source>
</evidence>
<proteinExistence type="predicted"/>
<dbReference type="Gene3D" id="1.10.3730.20">
    <property type="match status" value="1"/>
</dbReference>
<dbReference type="Proteomes" id="UP000055136">
    <property type="component" value="Chromosome"/>
</dbReference>
<evidence type="ECO:0000256" key="4">
    <source>
        <dbReference type="ARBA" id="ARBA00023136"/>
    </source>
</evidence>
<feature type="transmembrane region" description="Helical" evidence="5">
    <location>
        <begin position="99"/>
        <end position="117"/>
    </location>
</feature>
<protein>
    <recommendedName>
        <fullName evidence="6">EamA domain-containing protein</fullName>
    </recommendedName>
</protein>
<keyword evidence="4 5" id="KW-0472">Membrane</keyword>
<evidence type="ECO:0000256" key="3">
    <source>
        <dbReference type="ARBA" id="ARBA00022989"/>
    </source>
</evidence>
<feature type="transmembrane region" description="Helical" evidence="5">
    <location>
        <begin position="153"/>
        <end position="174"/>
    </location>
</feature>
<feature type="transmembrane region" description="Helical" evidence="5">
    <location>
        <begin position="213"/>
        <end position="234"/>
    </location>
</feature>
<dbReference type="PANTHER" id="PTHR22911:SF6">
    <property type="entry name" value="SOLUTE CARRIER FAMILY 35 MEMBER G1"/>
    <property type="match status" value="1"/>
</dbReference>
<keyword evidence="2 5" id="KW-0812">Transmembrane</keyword>
<evidence type="ECO:0000256" key="2">
    <source>
        <dbReference type="ARBA" id="ARBA00022692"/>
    </source>
</evidence>
<organism evidence="7 8">
    <name type="scientific">Candidatus Tenderia electrophaga</name>
    <dbReference type="NCBI Taxonomy" id="1748243"/>
    <lineage>
        <taxon>Bacteria</taxon>
        <taxon>Pseudomonadati</taxon>
        <taxon>Pseudomonadota</taxon>
        <taxon>Gammaproteobacteria</taxon>
        <taxon>Candidatus Tenderiales</taxon>
        <taxon>Candidatus Tenderiaceae</taxon>
        <taxon>Candidatus Tenderia</taxon>
    </lineage>
</organism>
<feature type="transmembrane region" description="Helical" evidence="5">
    <location>
        <begin position="129"/>
        <end position="147"/>
    </location>
</feature>
<feature type="transmembrane region" description="Helical" evidence="5">
    <location>
        <begin position="41"/>
        <end position="63"/>
    </location>
</feature>
<accession>A0A0S2T9F8</accession>
<evidence type="ECO:0000259" key="6">
    <source>
        <dbReference type="Pfam" id="PF00892"/>
    </source>
</evidence>
<feature type="transmembrane region" description="Helical" evidence="5">
    <location>
        <begin position="181"/>
        <end position="201"/>
    </location>
</feature>
<dbReference type="AlphaFoldDB" id="A0A0S2T9F8"/>
<dbReference type="EMBL" id="CP013099">
    <property type="protein sequence ID" value="ALP51763.1"/>
    <property type="molecule type" value="Genomic_DNA"/>
</dbReference>
<feature type="transmembrane region" description="Helical" evidence="5">
    <location>
        <begin position="241"/>
        <end position="260"/>
    </location>
</feature>
<evidence type="ECO:0000256" key="1">
    <source>
        <dbReference type="ARBA" id="ARBA00004141"/>
    </source>
</evidence>
<feature type="domain" description="EamA" evidence="6">
    <location>
        <begin position="154"/>
        <end position="280"/>
    </location>
</feature>
<keyword evidence="3 5" id="KW-1133">Transmembrane helix</keyword>
<dbReference type="PANTHER" id="PTHR22911">
    <property type="entry name" value="ACYL-MALONYL CONDENSING ENZYME-RELATED"/>
    <property type="match status" value="1"/>
</dbReference>
<comment type="subcellular location">
    <subcellularLocation>
        <location evidence="1">Membrane</location>
        <topology evidence="1">Multi-pass membrane protein</topology>
    </subcellularLocation>
</comment>
<gene>
    <name evidence="7" type="ORF">Tel_00630</name>
</gene>
<dbReference type="GO" id="GO:0016020">
    <property type="term" value="C:membrane"/>
    <property type="evidence" value="ECO:0007669"/>
    <property type="project" value="UniProtKB-SubCell"/>
</dbReference>
<feature type="transmembrane region" description="Helical" evidence="5">
    <location>
        <begin position="75"/>
        <end position="93"/>
    </location>
</feature>